<dbReference type="RefSeq" id="WP_225564588.1">
    <property type="nucleotide sequence ID" value="NZ_JAIXCQ010000003.1"/>
</dbReference>
<evidence type="ECO:0000313" key="1">
    <source>
        <dbReference type="EMBL" id="MCA5892825.1"/>
    </source>
</evidence>
<dbReference type="EMBL" id="JAIXCQ010000003">
    <property type="protein sequence ID" value="MCA5892825.1"/>
    <property type="molecule type" value="Genomic_DNA"/>
</dbReference>
<proteinExistence type="predicted"/>
<dbReference type="Proteomes" id="UP001319870">
    <property type="component" value="Unassembled WGS sequence"/>
</dbReference>
<reference evidence="1 2" key="1">
    <citation type="submission" date="2021-09" db="EMBL/GenBank/DDBJ databases">
        <title>Isoptericola luteus sp. nov., a novel bacterium isolated from Harbin, the capital city of Heilongjiang province.</title>
        <authorList>
            <person name="Li J."/>
        </authorList>
    </citation>
    <scope>NUCLEOTIDE SEQUENCE [LARGE SCALE GENOMIC DNA]</scope>
    <source>
        <strain evidence="1 2">NEAU-Y5</strain>
    </source>
</reference>
<protein>
    <submittedName>
        <fullName evidence="1">Uncharacterized protein</fullName>
    </submittedName>
</protein>
<accession>A0ABS7ZCP8</accession>
<comment type="caution">
    <text evidence="1">The sequence shown here is derived from an EMBL/GenBank/DDBJ whole genome shotgun (WGS) entry which is preliminary data.</text>
</comment>
<gene>
    <name evidence="1" type="ORF">LEP48_05580</name>
</gene>
<name>A0ABS7ZCP8_9MICO</name>
<organism evidence="1 2">
    <name type="scientific">Isoptericola luteus</name>
    <dbReference type="NCBI Taxonomy" id="2879484"/>
    <lineage>
        <taxon>Bacteria</taxon>
        <taxon>Bacillati</taxon>
        <taxon>Actinomycetota</taxon>
        <taxon>Actinomycetes</taxon>
        <taxon>Micrococcales</taxon>
        <taxon>Promicromonosporaceae</taxon>
        <taxon>Isoptericola</taxon>
    </lineage>
</organism>
<evidence type="ECO:0000313" key="2">
    <source>
        <dbReference type="Proteomes" id="UP001319870"/>
    </source>
</evidence>
<sequence length="56" mass="6156">MSFLEAILDADRIVRPGWRGGYRDGRVVGDGIEAADVAFYGPMVLRRPTTTGTQED</sequence>
<keyword evidence="2" id="KW-1185">Reference proteome</keyword>